<dbReference type="GO" id="GO:0007034">
    <property type="term" value="P:vacuolar transport"/>
    <property type="evidence" value="ECO:0007669"/>
    <property type="project" value="UniProtKB-ARBA"/>
</dbReference>
<dbReference type="CDD" id="cd15858">
    <property type="entry name" value="SNARE_VAM7"/>
    <property type="match status" value="1"/>
</dbReference>
<dbReference type="InterPro" id="IPR036871">
    <property type="entry name" value="PX_dom_sf"/>
</dbReference>
<feature type="domain" description="T-SNARE coiled-coil homology" evidence="6">
    <location>
        <begin position="320"/>
        <end position="382"/>
    </location>
</feature>
<dbReference type="FunFam" id="1.20.5.110:FF:000058">
    <property type="entry name" value="VAM7p Vacuolar SNARE protein"/>
    <property type="match status" value="1"/>
</dbReference>
<evidence type="ECO:0000313" key="8">
    <source>
        <dbReference type="EMBL" id="KAF2794191.1"/>
    </source>
</evidence>
<dbReference type="SMART" id="SM00312">
    <property type="entry name" value="PX"/>
    <property type="match status" value="1"/>
</dbReference>
<dbReference type="OrthoDB" id="428895at2759"/>
<dbReference type="SMART" id="SM00397">
    <property type="entry name" value="t_SNARE"/>
    <property type="match status" value="1"/>
</dbReference>
<dbReference type="InterPro" id="IPR000727">
    <property type="entry name" value="T_SNARE_dom"/>
</dbReference>
<dbReference type="PROSITE" id="PS50195">
    <property type="entry name" value="PX"/>
    <property type="match status" value="1"/>
</dbReference>
<protein>
    <recommendedName>
        <fullName evidence="10">Phox-like protein</fullName>
    </recommendedName>
</protein>
<evidence type="ECO:0000313" key="9">
    <source>
        <dbReference type="Proteomes" id="UP000799757"/>
    </source>
</evidence>
<dbReference type="Gene3D" id="3.30.1520.10">
    <property type="entry name" value="Phox-like domain"/>
    <property type="match status" value="1"/>
</dbReference>
<evidence type="ECO:0000259" key="6">
    <source>
        <dbReference type="PROSITE" id="PS50192"/>
    </source>
</evidence>
<evidence type="ECO:0000256" key="3">
    <source>
        <dbReference type="ARBA" id="ARBA00023054"/>
    </source>
</evidence>
<dbReference type="AlphaFoldDB" id="A0A6A6XD13"/>
<dbReference type="CDD" id="cd06897">
    <property type="entry name" value="PX_SNARE"/>
    <property type="match status" value="1"/>
</dbReference>
<keyword evidence="9" id="KW-1185">Reference proteome</keyword>
<accession>A0A6A6XD13</accession>
<feature type="domain" description="PX" evidence="7">
    <location>
        <begin position="4"/>
        <end position="131"/>
    </location>
</feature>
<dbReference type="PROSITE" id="PS50192">
    <property type="entry name" value="T_SNARE"/>
    <property type="match status" value="1"/>
</dbReference>
<dbReference type="SUPFAM" id="SSF64268">
    <property type="entry name" value="PX domain"/>
    <property type="match status" value="1"/>
</dbReference>
<dbReference type="Pfam" id="PF00787">
    <property type="entry name" value="PX"/>
    <property type="match status" value="1"/>
</dbReference>
<dbReference type="GO" id="GO:0000329">
    <property type="term" value="C:fungal-type vacuole membrane"/>
    <property type="evidence" value="ECO:0007669"/>
    <property type="project" value="UniProtKB-ARBA"/>
</dbReference>
<reference evidence="8" key="1">
    <citation type="journal article" date="2020" name="Stud. Mycol.">
        <title>101 Dothideomycetes genomes: a test case for predicting lifestyles and emergence of pathogens.</title>
        <authorList>
            <person name="Haridas S."/>
            <person name="Albert R."/>
            <person name="Binder M."/>
            <person name="Bloem J."/>
            <person name="Labutti K."/>
            <person name="Salamov A."/>
            <person name="Andreopoulos B."/>
            <person name="Baker S."/>
            <person name="Barry K."/>
            <person name="Bills G."/>
            <person name="Bluhm B."/>
            <person name="Cannon C."/>
            <person name="Castanera R."/>
            <person name="Culley D."/>
            <person name="Daum C."/>
            <person name="Ezra D."/>
            <person name="Gonzalez J."/>
            <person name="Henrissat B."/>
            <person name="Kuo A."/>
            <person name="Liang C."/>
            <person name="Lipzen A."/>
            <person name="Lutzoni F."/>
            <person name="Magnuson J."/>
            <person name="Mondo S."/>
            <person name="Nolan M."/>
            <person name="Ohm R."/>
            <person name="Pangilinan J."/>
            <person name="Park H.-J."/>
            <person name="Ramirez L."/>
            <person name="Alfaro M."/>
            <person name="Sun H."/>
            <person name="Tritt A."/>
            <person name="Yoshinaga Y."/>
            <person name="Zwiers L.-H."/>
            <person name="Turgeon B."/>
            <person name="Goodwin S."/>
            <person name="Spatafora J."/>
            <person name="Crous P."/>
            <person name="Grigoriev I."/>
        </authorList>
    </citation>
    <scope>NUCLEOTIDE SEQUENCE</scope>
    <source>
        <strain evidence="8">CBS 109.77</strain>
    </source>
</reference>
<gene>
    <name evidence="8" type="ORF">K505DRAFT_417275</name>
</gene>
<dbReference type="GO" id="GO:0016192">
    <property type="term" value="P:vesicle-mediated transport"/>
    <property type="evidence" value="ECO:0007669"/>
    <property type="project" value="UniProtKB-ARBA"/>
</dbReference>
<evidence type="ECO:0008006" key="10">
    <source>
        <dbReference type="Google" id="ProtNLM"/>
    </source>
</evidence>
<evidence type="ECO:0000259" key="7">
    <source>
        <dbReference type="PROSITE" id="PS50195"/>
    </source>
</evidence>
<sequence length="383" mass="42058">MAPLRISIPTTLTEDHPSSGKPFTAYEIRVAHPFPRGTTTLRKRYSNFSALDSSLRSQVGAAPPVPLPAKSWLGGSLGKLGIGSTTGSPELISQRQEGLEKYLQAIETSEDGRWRVSKAYRDFLELGDRDDKKAESFPGSQFGRDRVRDSSDWLDKYQDVKSNLQEARQWLTRREQATAAKAQHEASANVKSRLVRAGTLMSALDEGLQRLGGKAGDDWGGEKLGEGEIRRRRDMVGTARKEKDGLESVLNTMAASSAVSGSGYSAPSTSSAAVTHEQKAGLFKGANQGPISGRRVLGAPVKETERTRELDNDGVLQLQKQIMAEQDEDVVDLTKVVLRMKEMGVQINQEIIEQNAMLGLLDEDVTRVDGKIRIAKKRINKIK</sequence>
<evidence type="ECO:0000256" key="5">
    <source>
        <dbReference type="SAM" id="MobiDB-lite"/>
    </source>
</evidence>
<comment type="subcellular location">
    <subcellularLocation>
        <location evidence="1">Vacuole</location>
    </subcellularLocation>
</comment>
<proteinExistence type="predicted"/>
<evidence type="ECO:0000256" key="2">
    <source>
        <dbReference type="ARBA" id="ARBA00022554"/>
    </source>
</evidence>
<comment type="function">
    <text evidence="4">Essential for proper morphogenesis of the vacuole. May exist as structural reinforcement on the surface of the vacuolar membrane and be required for maintenance against rupture by osmotic pressure.</text>
</comment>
<evidence type="ECO:0000256" key="4">
    <source>
        <dbReference type="ARBA" id="ARBA00054927"/>
    </source>
</evidence>
<dbReference type="GO" id="GO:0097576">
    <property type="term" value="P:vacuole fusion"/>
    <property type="evidence" value="ECO:0007669"/>
    <property type="project" value="UniProtKB-ARBA"/>
</dbReference>
<dbReference type="Gene3D" id="1.20.5.110">
    <property type="match status" value="1"/>
</dbReference>
<evidence type="ECO:0000256" key="1">
    <source>
        <dbReference type="ARBA" id="ARBA00004116"/>
    </source>
</evidence>
<organism evidence="8 9">
    <name type="scientific">Melanomma pulvis-pyrius CBS 109.77</name>
    <dbReference type="NCBI Taxonomy" id="1314802"/>
    <lineage>
        <taxon>Eukaryota</taxon>
        <taxon>Fungi</taxon>
        <taxon>Dikarya</taxon>
        <taxon>Ascomycota</taxon>
        <taxon>Pezizomycotina</taxon>
        <taxon>Dothideomycetes</taxon>
        <taxon>Pleosporomycetidae</taxon>
        <taxon>Pleosporales</taxon>
        <taxon>Melanommataceae</taxon>
        <taxon>Melanomma</taxon>
    </lineage>
</organism>
<dbReference type="GO" id="GO:0035091">
    <property type="term" value="F:phosphatidylinositol binding"/>
    <property type="evidence" value="ECO:0007669"/>
    <property type="project" value="InterPro"/>
</dbReference>
<keyword evidence="3" id="KW-0175">Coiled coil</keyword>
<name>A0A6A6XD13_9PLEO</name>
<keyword evidence="2" id="KW-0926">Vacuole</keyword>
<feature type="region of interest" description="Disordered" evidence="5">
    <location>
        <begin position="1"/>
        <end position="20"/>
    </location>
</feature>
<dbReference type="EMBL" id="MU001899">
    <property type="protein sequence ID" value="KAF2794191.1"/>
    <property type="molecule type" value="Genomic_DNA"/>
</dbReference>
<dbReference type="SUPFAM" id="SSF58038">
    <property type="entry name" value="SNARE fusion complex"/>
    <property type="match status" value="1"/>
</dbReference>
<dbReference type="InterPro" id="IPR001683">
    <property type="entry name" value="PX_dom"/>
</dbReference>
<dbReference type="Proteomes" id="UP000799757">
    <property type="component" value="Unassembled WGS sequence"/>
</dbReference>